<comment type="caution">
    <text evidence="2">The sequence shown here is derived from an EMBL/GenBank/DDBJ whole genome shotgun (WGS) entry which is preliminary data.</text>
</comment>
<gene>
    <name evidence="2" type="ORF">TWF102_009620</name>
</gene>
<evidence type="ECO:0000313" key="2">
    <source>
        <dbReference type="EMBL" id="KAF3089620.1"/>
    </source>
</evidence>
<feature type="compositionally biased region" description="Polar residues" evidence="1">
    <location>
        <begin position="1"/>
        <end position="12"/>
    </location>
</feature>
<accession>A0A7C8N870</accession>
<organism evidence="2 3">
    <name type="scientific">Orbilia oligospora</name>
    <name type="common">Nematode-trapping fungus</name>
    <name type="synonym">Arthrobotrys oligospora</name>
    <dbReference type="NCBI Taxonomy" id="2813651"/>
    <lineage>
        <taxon>Eukaryota</taxon>
        <taxon>Fungi</taxon>
        <taxon>Dikarya</taxon>
        <taxon>Ascomycota</taxon>
        <taxon>Pezizomycotina</taxon>
        <taxon>Orbiliomycetes</taxon>
        <taxon>Orbiliales</taxon>
        <taxon>Orbiliaceae</taxon>
        <taxon>Orbilia</taxon>
    </lineage>
</organism>
<dbReference type="Proteomes" id="UP000475325">
    <property type="component" value="Unassembled WGS sequence"/>
</dbReference>
<evidence type="ECO:0000256" key="1">
    <source>
        <dbReference type="SAM" id="MobiDB-lite"/>
    </source>
</evidence>
<name>A0A7C8N870_ORBOL</name>
<reference evidence="2 3" key="1">
    <citation type="submission" date="2019-06" db="EMBL/GenBank/DDBJ databases">
        <authorList>
            <person name="Palmer J.M."/>
        </authorList>
    </citation>
    <scope>NUCLEOTIDE SEQUENCE [LARGE SCALE GENOMIC DNA]</scope>
    <source>
        <strain evidence="2 3">TWF102</strain>
    </source>
</reference>
<protein>
    <submittedName>
        <fullName evidence="2">Uncharacterized protein</fullName>
    </submittedName>
</protein>
<dbReference type="AlphaFoldDB" id="A0A7C8N870"/>
<evidence type="ECO:0000313" key="3">
    <source>
        <dbReference type="Proteomes" id="UP000475325"/>
    </source>
</evidence>
<proteinExistence type="predicted"/>
<feature type="region of interest" description="Disordered" evidence="1">
    <location>
        <begin position="1"/>
        <end position="28"/>
    </location>
</feature>
<sequence>MAGDSGETTQQRRLGWTTENRNEITTREAGRHRSRRWLIVYEESNRRSRLVQPQVGAIAYKALFGIRCPKHPLPRVMPSRGMGATTKLIWIWAAA</sequence>
<dbReference type="EMBL" id="WIQW01000065">
    <property type="protein sequence ID" value="KAF3089620.1"/>
    <property type="molecule type" value="Genomic_DNA"/>
</dbReference>